<protein>
    <submittedName>
        <fullName evidence="3">Uncharacterized protein</fullName>
    </submittedName>
</protein>
<dbReference type="EMBL" id="MGJV01000045">
    <property type="protein sequence ID" value="OGN13114.1"/>
    <property type="molecule type" value="Genomic_DNA"/>
</dbReference>
<reference evidence="3 4" key="1">
    <citation type="journal article" date="2016" name="Nat. Commun.">
        <title>Thousands of microbial genomes shed light on interconnected biogeochemical processes in an aquifer system.</title>
        <authorList>
            <person name="Anantharaman K."/>
            <person name="Brown C.T."/>
            <person name="Hug L.A."/>
            <person name="Sharon I."/>
            <person name="Castelle C.J."/>
            <person name="Probst A.J."/>
            <person name="Thomas B.C."/>
            <person name="Singh A."/>
            <person name="Wilkins M.J."/>
            <person name="Karaoz U."/>
            <person name="Brodie E.L."/>
            <person name="Williams K.H."/>
            <person name="Hubbard S.S."/>
            <person name="Banfield J.F."/>
        </authorList>
    </citation>
    <scope>NUCLEOTIDE SEQUENCE [LARGE SCALE GENOMIC DNA]</scope>
</reference>
<evidence type="ECO:0000313" key="3">
    <source>
        <dbReference type="EMBL" id="OGN13114.1"/>
    </source>
</evidence>
<keyword evidence="2" id="KW-0472">Membrane</keyword>
<sequence>MENKKKFVFGGGVAVLGLGLVLVVYFAKPAGYVEQTTEPTAEPSVVQSPNISVGPKLSPSPQATPRPSVPPTEEPFVGPNGIKSPATCQVDGKAEFFDPGSYSSNTKISWQNVDSQGRLIKWRISPNDGLAIGPNLFANLIVPDGQYNNLTIRLPENPVSKTYLLTASVTYGQFINGDLKVKEVNCSGQAEVKINF</sequence>
<name>A0A1F8FJ28_9BACT</name>
<accession>A0A1F8FJ28</accession>
<feature type="compositionally biased region" description="Pro residues" evidence="1">
    <location>
        <begin position="62"/>
        <end position="73"/>
    </location>
</feature>
<organism evidence="3 4">
    <name type="scientific">Candidatus Yanofskybacteria bacterium RIFCSPHIGHO2_02_FULL_43_22</name>
    <dbReference type="NCBI Taxonomy" id="1802681"/>
    <lineage>
        <taxon>Bacteria</taxon>
        <taxon>Candidatus Yanofskyibacteriota</taxon>
    </lineage>
</organism>
<keyword evidence="2" id="KW-1133">Transmembrane helix</keyword>
<dbReference type="Proteomes" id="UP000176581">
    <property type="component" value="Unassembled WGS sequence"/>
</dbReference>
<evidence type="ECO:0000256" key="2">
    <source>
        <dbReference type="SAM" id="Phobius"/>
    </source>
</evidence>
<dbReference type="AlphaFoldDB" id="A0A1F8FJ28"/>
<feature type="region of interest" description="Disordered" evidence="1">
    <location>
        <begin position="37"/>
        <end position="84"/>
    </location>
</feature>
<gene>
    <name evidence="3" type="ORF">A3J47_01330</name>
</gene>
<keyword evidence="2" id="KW-0812">Transmembrane</keyword>
<feature type="transmembrane region" description="Helical" evidence="2">
    <location>
        <begin position="7"/>
        <end position="27"/>
    </location>
</feature>
<proteinExistence type="predicted"/>
<evidence type="ECO:0000256" key="1">
    <source>
        <dbReference type="SAM" id="MobiDB-lite"/>
    </source>
</evidence>
<evidence type="ECO:0000313" key="4">
    <source>
        <dbReference type="Proteomes" id="UP000176581"/>
    </source>
</evidence>
<comment type="caution">
    <text evidence="3">The sequence shown here is derived from an EMBL/GenBank/DDBJ whole genome shotgun (WGS) entry which is preliminary data.</text>
</comment>
<feature type="compositionally biased region" description="Polar residues" evidence="1">
    <location>
        <begin position="37"/>
        <end position="51"/>
    </location>
</feature>